<keyword evidence="2" id="KW-1185">Reference proteome</keyword>
<evidence type="ECO:0000313" key="1">
    <source>
        <dbReference type="EMBL" id="KAK4185161.1"/>
    </source>
</evidence>
<name>A0AAN6WPL6_9PEZI</name>
<dbReference type="EMBL" id="MU864459">
    <property type="protein sequence ID" value="KAK4185161.1"/>
    <property type="molecule type" value="Genomic_DNA"/>
</dbReference>
<gene>
    <name evidence="1" type="ORF">QBC35DRAFT_517081</name>
</gene>
<reference evidence="1" key="1">
    <citation type="journal article" date="2023" name="Mol. Phylogenet. Evol.">
        <title>Genome-scale phylogeny and comparative genomics of the fungal order Sordariales.</title>
        <authorList>
            <person name="Hensen N."/>
            <person name="Bonometti L."/>
            <person name="Westerberg I."/>
            <person name="Brannstrom I.O."/>
            <person name="Guillou S."/>
            <person name="Cros-Aarteil S."/>
            <person name="Calhoun S."/>
            <person name="Haridas S."/>
            <person name="Kuo A."/>
            <person name="Mondo S."/>
            <person name="Pangilinan J."/>
            <person name="Riley R."/>
            <person name="LaButti K."/>
            <person name="Andreopoulos B."/>
            <person name="Lipzen A."/>
            <person name="Chen C."/>
            <person name="Yan M."/>
            <person name="Daum C."/>
            <person name="Ng V."/>
            <person name="Clum A."/>
            <person name="Steindorff A."/>
            <person name="Ohm R.A."/>
            <person name="Martin F."/>
            <person name="Silar P."/>
            <person name="Natvig D.O."/>
            <person name="Lalanne C."/>
            <person name="Gautier V."/>
            <person name="Ament-Velasquez S.L."/>
            <person name="Kruys A."/>
            <person name="Hutchinson M.I."/>
            <person name="Powell A.J."/>
            <person name="Barry K."/>
            <person name="Miller A.N."/>
            <person name="Grigoriev I.V."/>
            <person name="Debuchy R."/>
            <person name="Gladieux P."/>
            <person name="Hiltunen Thoren M."/>
            <person name="Johannesson H."/>
        </authorList>
    </citation>
    <scope>NUCLEOTIDE SEQUENCE</scope>
    <source>
        <strain evidence="1">PSN309</strain>
    </source>
</reference>
<protein>
    <recommendedName>
        <fullName evidence="3">Ipa protein</fullName>
    </recommendedName>
</protein>
<dbReference type="AlphaFoldDB" id="A0AAN6WPL6"/>
<dbReference type="PANTHER" id="PTHR40788">
    <property type="entry name" value="CLR5 DOMAIN-CONTAINING PROTEIN-RELATED"/>
    <property type="match status" value="1"/>
</dbReference>
<dbReference type="PANTHER" id="PTHR40788:SF1">
    <property type="entry name" value="IPA PROTEIN"/>
    <property type="match status" value="1"/>
</dbReference>
<dbReference type="Proteomes" id="UP001302126">
    <property type="component" value="Unassembled WGS sequence"/>
</dbReference>
<sequence length="622" mass="69964">MAVDRRPFNSRNGVAHVIAPEWNLRHITKPDSDFPLDMLHFRATNPLTRQYLDGFGGRLDDHQYIRKQMYTCGLRFANANRHGSYILFSTDAEYGREVKASSIRAEELESLDRAIRAGNYASASTGQLILQRQIYLLRLLIMMVDDILWLGSTTRAKSVPKPTKLGTEVVHAISKLTVKQRRLKQPFPGLVDSVHDQKAALEERLSLITTEPTALHDVVGQFHFTQPELVADEHGRGLPVTYTDKYISGTVFEALHNSVQAAAVWGYLGRLLELLGARFEDNVYKPILLQEISNVCHFEYARTQQLFKRQLQTGDCAAAKWFERVSNDYDKSGNAHVTIKGNPEEPTVQDPELLYILRLCQLETTPAKAVDWLKKLGDLQTEMFDEEDHNWEFLFDLAIITSFIRDLSPTISMPALSRKKGRMFVSRSEGLAAELNKPTDLVDLSDFASPLGNLLEPGMAESALRKLNGFIVERTGTKLGFLYQDLISDCLPGGPRKPIQAAQGEIIPHAPSPIEPATPPAKPLRVSRSTLDVFMGLFQRSEARGSLDWTSFEAAMTELKFSVIPKFGPVYTFSPPDDPAVKRSVTVHRPHKSELAGYPLLFLANRLKRVYGWGETTFVLEK</sequence>
<evidence type="ECO:0008006" key="3">
    <source>
        <dbReference type="Google" id="ProtNLM"/>
    </source>
</evidence>
<evidence type="ECO:0000313" key="2">
    <source>
        <dbReference type="Proteomes" id="UP001302126"/>
    </source>
</evidence>
<comment type="caution">
    <text evidence="1">The sequence shown here is derived from an EMBL/GenBank/DDBJ whole genome shotgun (WGS) entry which is preliminary data.</text>
</comment>
<accession>A0AAN6WPL6</accession>
<organism evidence="1 2">
    <name type="scientific">Podospora australis</name>
    <dbReference type="NCBI Taxonomy" id="1536484"/>
    <lineage>
        <taxon>Eukaryota</taxon>
        <taxon>Fungi</taxon>
        <taxon>Dikarya</taxon>
        <taxon>Ascomycota</taxon>
        <taxon>Pezizomycotina</taxon>
        <taxon>Sordariomycetes</taxon>
        <taxon>Sordariomycetidae</taxon>
        <taxon>Sordariales</taxon>
        <taxon>Podosporaceae</taxon>
        <taxon>Podospora</taxon>
    </lineage>
</organism>
<proteinExistence type="predicted"/>
<reference evidence="1" key="2">
    <citation type="submission" date="2023-05" db="EMBL/GenBank/DDBJ databases">
        <authorList>
            <consortium name="Lawrence Berkeley National Laboratory"/>
            <person name="Steindorff A."/>
            <person name="Hensen N."/>
            <person name="Bonometti L."/>
            <person name="Westerberg I."/>
            <person name="Brannstrom I.O."/>
            <person name="Guillou S."/>
            <person name="Cros-Aarteil S."/>
            <person name="Calhoun S."/>
            <person name="Haridas S."/>
            <person name="Kuo A."/>
            <person name="Mondo S."/>
            <person name="Pangilinan J."/>
            <person name="Riley R."/>
            <person name="Labutti K."/>
            <person name="Andreopoulos B."/>
            <person name="Lipzen A."/>
            <person name="Chen C."/>
            <person name="Yanf M."/>
            <person name="Daum C."/>
            <person name="Ng V."/>
            <person name="Clum A."/>
            <person name="Ohm R."/>
            <person name="Martin F."/>
            <person name="Silar P."/>
            <person name="Natvig D."/>
            <person name="Lalanne C."/>
            <person name="Gautier V."/>
            <person name="Ament-Velasquez S.L."/>
            <person name="Kruys A."/>
            <person name="Hutchinson M.I."/>
            <person name="Powell A.J."/>
            <person name="Barry K."/>
            <person name="Miller A.N."/>
            <person name="Grigoriev I.V."/>
            <person name="Debuchy R."/>
            <person name="Gladieux P."/>
            <person name="Thoren M.H."/>
            <person name="Johannesson H."/>
        </authorList>
    </citation>
    <scope>NUCLEOTIDE SEQUENCE</scope>
    <source>
        <strain evidence="1">PSN309</strain>
    </source>
</reference>